<sequence length="178" mass="20186">MKRILLAFVLIIAATGFTFADTIAINHFVIKENPFAKDEVAVIAVDTAGTIQENVNGVFTFSLNGFTEQLKFDKGTAFYRRKIEKSSFVYARHENDNGTHSMLYYIYRHDSKLTPVKISWIVLISIPLGLILLGYLFKRLIIIALIIFCIFLYFNHSNGLSIPTFFQSVIDGLKGMFS</sequence>
<evidence type="ECO:0000313" key="3">
    <source>
        <dbReference type="EMBL" id="MCQ6958119.1"/>
    </source>
</evidence>
<dbReference type="RefSeq" id="WP_256538302.1">
    <property type="nucleotide sequence ID" value="NZ_JANHOH010000001.1"/>
</dbReference>
<comment type="caution">
    <text evidence="3">The sequence shown here is derived from an EMBL/GenBank/DDBJ whole genome shotgun (WGS) entry which is preliminary data.</text>
</comment>
<accession>A0ABT1T0M5</accession>
<evidence type="ECO:0000256" key="2">
    <source>
        <dbReference type="SAM" id="SignalP"/>
    </source>
</evidence>
<organism evidence="3 4">
    <name type="scientific">Mucilaginibacter aquariorum</name>
    <dbReference type="NCBI Taxonomy" id="2967225"/>
    <lineage>
        <taxon>Bacteria</taxon>
        <taxon>Pseudomonadati</taxon>
        <taxon>Bacteroidota</taxon>
        <taxon>Sphingobacteriia</taxon>
        <taxon>Sphingobacteriales</taxon>
        <taxon>Sphingobacteriaceae</taxon>
        <taxon>Mucilaginibacter</taxon>
    </lineage>
</organism>
<dbReference type="Proteomes" id="UP001204376">
    <property type="component" value="Unassembled WGS sequence"/>
</dbReference>
<feature type="transmembrane region" description="Helical" evidence="1">
    <location>
        <begin position="118"/>
        <end position="135"/>
    </location>
</feature>
<proteinExistence type="predicted"/>
<name>A0ABT1T0M5_9SPHI</name>
<reference evidence="3 4" key="1">
    <citation type="submission" date="2022-07" db="EMBL/GenBank/DDBJ databases">
        <title>Mucilaginibacter sp. JC4.</title>
        <authorList>
            <person name="Le V."/>
            <person name="Ko S.-R."/>
            <person name="Ahn C.-Y."/>
            <person name="Oh H.-M."/>
        </authorList>
    </citation>
    <scope>NUCLEOTIDE SEQUENCE [LARGE SCALE GENOMIC DNA]</scope>
    <source>
        <strain evidence="3 4">JC4</strain>
    </source>
</reference>
<feature type="chain" id="PRO_5046585147" evidence="2">
    <location>
        <begin position="21"/>
        <end position="178"/>
    </location>
</feature>
<feature type="transmembrane region" description="Helical" evidence="1">
    <location>
        <begin position="140"/>
        <end position="156"/>
    </location>
</feature>
<keyword evidence="4" id="KW-1185">Reference proteome</keyword>
<protein>
    <submittedName>
        <fullName evidence="3">Uncharacterized protein</fullName>
    </submittedName>
</protein>
<keyword evidence="1" id="KW-1133">Transmembrane helix</keyword>
<evidence type="ECO:0000313" key="4">
    <source>
        <dbReference type="Proteomes" id="UP001204376"/>
    </source>
</evidence>
<keyword evidence="2" id="KW-0732">Signal</keyword>
<keyword evidence="1" id="KW-0812">Transmembrane</keyword>
<evidence type="ECO:0000256" key="1">
    <source>
        <dbReference type="SAM" id="Phobius"/>
    </source>
</evidence>
<feature type="signal peptide" evidence="2">
    <location>
        <begin position="1"/>
        <end position="20"/>
    </location>
</feature>
<keyword evidence="1" id="KW-0472">Membrane</keyword>
<gene>
    <name evidence="3" type="ORF">NPE20_09125</name>
</gene>
<dbReference type="EMBL" id="JANHOH010000001">
    <property type="protein sequence ID" value="MCQ6958119.1"/>
    <property type="molecule type" value="Genomic_DNA"/>
</dbReference>